<dbReference type="PANTHER" id="PTHR43479">
    <property type="entry name" value="ACREF/ENVCD OPERON REPRESSOR-RELATED"/>
    <property type="match status" value="1"/>
</dbReference>
<dbReference type="PRINTS" id="PR00455">
    <property type="entry name" value="HTHTETR"/>
</dbReference>
<dbReference type="InterPro" id="IPR001647">
    <property type="entry name" value="HTH_TetR"/>
</dbReference>
<feature type="DNA-binding region" description="H-T-H motif" evidence="2">
    <location>
        <begin position="37"/>
        <end position="56"/>
    </location>
</feature>
<dbReference type="Proteomes" id="UP001280629">
    <property type="component" value="Unassembled WGS sequence"/>
</dbReference>
<protein>
    <submittedName>
        <fullName evidence="4">TetR/AcrR family transcriptional regulator</fullName>
    </submittedName>
</protein>
<evidence type="ECO:0000256" key="1">
    <source>
        <dbReference type="ARBA" id="ARBA00023125"/>
    </source>
</evidence>
<dbReference type="InterPro" id="IPR009057">
    <property type="entry name" value="Homeodomain-like_sf"/>
</dbReference>
<dbReference type="PANTHER" id="PTHR43479:SF11">
    <property type="entry name" value="ACREF_ENVCD OPERON REPRESSOR-RELATED"/>
    <property type="match status" value="1"/>
</dbReference>
<gene>
    <name evidence="4" type="ORF">QT716_07485</name>
</gene>
<dbReference type="RefSeq" id="WP_317935456.1">
    <property type="nucleotide sequence ID" value="NZ_JAUBDH010000004.1"/>
</dbReference>
<evidence type="ECO:0000259" key="3">
    <source>
        <dbReference type="PROSITE" id="PS50977"/>
    </source>
</evidence>
<dbReference type="InterPro" id="IPR050624">
    <property type="entry name" value="HTH-type_Tx_Regulator"/>
</dbReference>
<feature type="domain" description="HTH tetR-type" evidence="3">
    <location>
        <begin position="14"/>
        <end position="74"/>
    </location>
</feature>
<evidence type="ECO:0000313" key="5">
    <source>
        <dbReference type="Proteomes" id="UP001280629"/>
    </source>
</evidence>
<organism evidence="4 5">
    <name type="scientific">Sporosarcina aquimarina</name>
    <dbReference type="NCBI Taxonomy" id="114975"/>
    <lineage>
        <taxon>Bacteria</taxon>
        <taxon>Bacillati</taxon>
        <taxon>Bacillota</taxon>
        <taxon>Bacilli</taxon>
        <taxon>Bacillales</taxon>
        <taxon>Caryophanaceae</taxon>
        <taxon>Sporosarcina</taxon>
    </lineage>
</organism>
<dbReference type="PROSITE" id="PS50977">
    <property type="entry name" value="HTH_TETR_2"/>
    <property type="match status" value="1"/>
</dbReference>
<accession>A0ABU4G0J6</accession>
<comment type="caution">
    <text evidence="4">The sequence shown here is derived from an EMBL/GenBank/DDBJ whole genome shotgun (WGS) entry which is preliminary data.</text>
</comment>
<dbReference type="Gene3D" id="1.10.357.10">
    <property type="entry name" value="Tetracycline Repressor, domain 2"/>
    <property type="match status" value="1"/>
</dbReference>
<dbReference type="InterPro" id="IPR036271">
    <property type="entry name" value="Tet_transcr_reg_TetR-rel_C_sf"/>
</dbReference>
<keyword evidence="1 2" id="KW-0238">DNA-binding</keyword>
<dbReference type="EMBL" id="JAUBDH010000004">
    <property type="protein sequence ID" value="MDW0109900.1"/>
    <property type="molecule type" value="Genomic_DNA"/>
</dbReference>
<dbReference type="Pfam" id="PF00440">
    <property type="entry name" value="TetR_N"/>
    <property type="match status" value="1"/>
</dbReference>
<proteinExistence type="predicted"/>
<name>A0ABU4G0J6_9BACL</name>
<sequence length="206" mass="23495">MTPKNEEQFKKIRDQRQQELRRSAIQMFSQKGFAAAKISDITSHANLSHGLFYHYFTSKEELYIEVIQEILADFIELVEEANELQKSSLGKMEWLTDATHSGSIREGVYRHILILQALYSDHLNEPVKLEIVALYKRAVDGIATIIQEGQQEGHFIEGDPEELATYHLALAHGLLLWNARTDSPIELSTEKVLRQLKRSGNGGMCQ</sequence>
<dbReference type="SUPFAM" id="SSF48498">
    <property type="entry name" value="Tetracyclin repressor-like, C-terminal domain"/>
    <property type="match status" value="1"/>
</dbReference>
<reference evidence="4 5" key="1">
    <citation type="submission" date="2023-06" db="EMBL/GenBank/DDBJ databases">
        <title>Sporosarcina sp. nov., isolated from Korean traditional fermented seafood 'Jeotgal'.</title>
        <authorList>
            <person name="Yang A.-I."/>
            <person name="Shin N.-R."/>
        </authorList>
    </citation>
    <scope>NUCLEOTIDE SEQUENCE [LARGE SCALE GENOMIC DNA]</scope>
    <source>
        <strain evidence="4 5">KCTC3840</strain>
    </source>
</reference>
<keyword evidence="5" id="KW-1185">Reference proteome</keyword>
<evidence type="ECO:0000256" key="2">
    <source>
        <dbReference type="PROSITE-ProRule" id="PRU00335"/>
    </source>
</evidence>
<dbReference type="SUPFAM" id="SSF46689">
    <property type="entry name" value="Homeodomain-like"/>
    <property type="match status" value="1"/>
</dbReference>
<evidence type="ECO:0000313" key="4">
    <source>
        <dbReference type="EMBL" id="MDW0109900.1"/>
    </source>
</evidence>